<evidence type="ECO:0000313" key="1">
    <source>
        <dbReference type="EMBL" id="NMW86519.1"/>
    </source>
</evidence>
<dbReference type="EMBL" id="JABCUI010000001">
    <property type="protein sequence ID" value="NMW86519.1"/>
    <property type="molecule type" value="Genomic_DNA"/>
</dbReference>
<dbReference type="AlphaFoldDB" id="A0A2X2YKF2"/>
<sequence length="169" mass="18670">MEHDEFLDDLAADFAAKLRAQRQVEATELAAADATEVTLSGRLLASVDAAVEIQLINGESLRGKVAEAAASWLILRLLRMDIFIWQRAIEVVSGLGPAPQWPTLVESRIPGTVKLREFAATRREIQFTTRNQTLKGYIERVGADFVDVVDHGRREAIALAALLYVSCPR</sequence>
<dbReference type="Proteomes" id="UP000553981">
    <property type="component" value="Unassembled WGS sequence"/>
</dbReference>
<evidence type="ECO:0000313" key="2">
    <source>
        <dbReference type="EMBL" id="SQB63511.1"/>
    </source>
</evidence>
<proteinExistence type="predicted"/>
<dbReference type="GeneID" id="55564557"/>
<dbReference type="RefSeq" id="WP_004008407.1">
    <property type="nucleotide sequence ID" value="NZ_CAMYEK010000002.1"/>
</dbReference>
<accession>A0A2X2YKF2</accession>
<organism evidence="2 3">
    <name type="scientific">Mobiluncus curtisii</name>
    <dbReference type="NCBI Taxonomy" id="2051"/>
    <lineage>
        <taxon>Bacteria</taxon>
        <taxon>Bacillati</taxon>
        <taxon>Actinomycetota</taxon>
        <taxon>Actinomycetes</taxon>
        <taxon>Actinomycetales</taxon>
        <taxon>Actinomycetaceae</taxon>
        <taxon>Mobiluncus</taxon>
    </lineage>
</organism>
<reference evidence="2 3" key="1">
    <citation type="submission" date="2018-06" db="EMBL/GenBank/DDBJ databases">
        <authorList>
            <consortium name="Pathogen Informatics"/>
            <person name="Doyle S."/>
        </authorList>
    </citation>
    <scope>NUCLEOTIDE SEQUENCE [LARGE SCALE GENOMIC DNA]</scope>
    <source>
        <strain evidence="2 3">NCTC11820</strain>
    </source>
</reference>
<evidence type="ECO:0000313" key="4">
    <source>
        <dbReference type="Proteomes" id="UP000553981"/>
    </source>
</evidence>
<gene>
    <name evidence="1" type="ORF">HHJ67_01965</name>
    <name evidence="2" type="ORF">NCTC11820_00292</name>
</gene>
<evidence type="ECO:0000313" key="3">
    <source>
        <dbReference type="Proteomes" id="UP000250245"/>
    </source>
</evidence>
<reference evidence="1 4" key="2">
    <citation type="submission" date="2020-04" db="EMBL/GenBank/DDBJ databases">
        <title>Antimicrobial susceptibility and clonality of vaginal-derived multi-drug resistant Mobiluncus isolates in China.</title>
        <authorList>
            <person name="Zhang X."/>
        </authorList>
    </citation>
    <scope>NUCLEOTIDE SEQUENCE [LARGE SCALE GENOMIC DNA]</scope>
    <source>
        <strain evidence="1 4">19</strain>
    </source>
</reference>
<dbReference type="EMBL" id="UASJ01000001">
    <property type="protein sequence ID" value="SQB63511.1"/>
    <property type="molecule type" value="Genomic_DNA"/>
</dbReference>
<protein>
    <submittedName>
        <fullName evidence="2">Uncharacterized protein</fullName>
    </submittedName>
</protein>
<dbReference type="Proteomes" id="UP000250245">
    <property type="component" value="Unassembled WGS sequence"/>
</dbReference>
<name>A0A2X2YKF2_9ACTO</name>